<sequence>MSDVEIIMQRAEQLCNARGVRLTPRRRLVLNGLVQSEKAVSAYELVSFCKERYEENIPAMSVYRILDFLEKHHLAHKLKLSNKYLVREGFGQNTEDSLLLICEKCGNAQETAIEAGVIADLHQTVMQAGFNLINPKLEINCLCGHCTTQAPEQHTPTK</sequence>
<evidence type="ECO:0000256" key="2">
    <source>
        <dbReference type="ARBA" id="ARBA00022491"/>
    </source>
</evidence>
<evidence type="ECO:0000256" key="3">
    <source>
        <dbReference type="ARBA" id="ARBA00022833"/>
    </source>
</evidence>
<keyword evidence="6" id="KW-0804">Transcription</keyword>
<keyword evidence="4" id="KW-0805">Transcription regulation</keyword>
<evidence type="ECO:0000256" key="4">
    <source>
        <dbReference type="ARBA" id="ARBA00023015"/>
    </source>
</evidence>
<protein>
    <submittedName>
        <fullName evidence="7">Transcriptional repressor</fullName>
    </submittedName>
</protein>
<dbReference type="PANTHER" id="PTHR33202:SF6">
    <property type="entry name" value="ZINC UPTAKE REGULATION PROTEIN"/>
    <property type="match status" value="1"/>
</dbReference>
<dbReference type="EMBL" id="LRFG02000001">
    <property type="protein sequence ID" value="PCO06863.1"/>
    <property type="molecule type" value="Genomic_DNA"/>
</dbReference>
<dbReference type="RefSeq" id="WP_067081160.1">
    <property type="nucleotide sequence ID" value="NZ_LRFG02000001.1"/>
</dbReference>
<dbReference type="Pfam" id="PF01475">
    <property type="entry name" value="FUR"/>
    <property type="match status" value="1"/>
</dbReference>
<name>A0ABX4I489_9GAMM</name>
<accession>A0ABX4I489</accession>
<dbReference type="InterPro" id="IPR043135">
    <property type="entry name" value="Fur_C"/>
</dbReference>
<evidence type="ECO:0000256" key="1">
    <source>
        <dbReference type="ARBA" id="ARBA00007957"/>
    </source>
</evidence>
<dbReference type="InterPro" id="IPR002481">
    <property type="entry name" value="FUR"/>
</dbReference>
<dbReference type="PANTHER" id="PTHR33202">
    <property type="entry name" value="ZINC UPTAKE REGULATION PROTEIN"/>
    <property type="match status" value="1"/>
</dbReference>
<evidence type="ECO:0000256" key="6">
    <source>
        <dbReference type="ARBA" id="ARBA00023163"/>
    </source>
</evidence>
<dbReference type="InterPro" id="IPR036390">
    <property type="entry name" value="WH_DNA-bd_sf"/>
</dbReference>
<comment type="caution">
    <text evidence="7">The sequence shown here is derived from an EMBL/GenBank/DDBJ whole genome shotgun (WGS) entry which is preliminary data.</text>
</comment>
<organism evidence="7 8">
    <name type="scientific">Microbulbifer flavimaris</name>
    <dbReference type="NCBI Taxonomy" id="1781068"/>
    <lineage>
        <taxon>Bacteria</taxon>
        <taxon>Pseudomonadati</taxon>
        <taxon>Pseudomonadota</taxon>
        <taxon>Gammaproteobacteria</taxon>
        <taxon>Cellvibrionales</taxon>
        <taxon>Microbulbiferaceae</taxon>
        <taxon>Microbulbifer</taxon>
    </lineage>
</organism>
<evidence type="ECO:0000313" key="7">
    <source>
        <dbReference type="EMBL" id="PCO06863.1"/>
    </source>
</evidence>
<reference evidence="7" key="1">
    <citation type="submission" date="2017-08" db="EMBL/GenBank/DDBJ databases">
        <title>Microbulbifer marisrubri sp. nov., a halophilic alphaproteobacterium isolated from marine sediment of the Yellow Sea, China.</title>
        <authorList>
            <person name="Zhang G."/>
            <person name="Xiong Q."/>
        </authorList>
    </citation>
    <scope>NUCLEOTIDE SEQUENCE [LARGE SCALE GENOMIC DNA]</scope>
    <source>
        <strain evidence="7">WRN-8</strain>
    </source>
</reference>
<dbReference type="Proteomes" id="UP000218427">
    <property type="component" value="Unassembled WGS sequence"/>
</dbReference>
<dbReference type="Gene3D" id="1.10.10.10">
    <property type="entry name" value="Winged helix-like DNA-binding domain superfamily/Winged helix DNA-binding domain"/>
    <property type="match status" value="1"/>
</dbReference>
<dbReference type="Gene3D" id="3.30.1490.190">
    <property type="match status" value="1"/>
</dbReference>
<comment type="similarity">
    <text evidence="1">Belongs to the Fur family.</text>
</comment>
<keyword evidence="2" id="KW-0678">Repressor</keyword>
<dbReference type="SUPFAM" id="SSF46785">
    <property type="entry name" value="Winged helix' DNA-binding domain"/>
    <property type="match status" value="1"/>
</dbReference>
<keyword evidence="3" id="KW-0862">Zinc</keyword>
<evidence type="ECO:0000313" key="8">
    <source>
        <dbReference type="Proteomes" id="UP000218427"/>
    </source>
</evidence>
<gene>
    <name evidence="7" type="ORF">AWR36_003730</name>
</gene>
<keyword evidence="5" id="KW-0238">DNA-binding</keyword>
<keyword evidence="8" id="KW-1185">Reference proteome</keyword>
<dbReference type="InterPro" id="IPR036388">
    <property type="entry name" value="WH-like_DNA-bd_sf"/>
</dbReference>
<proteinExistence type="inferred from homology"/>
<evidence type="ECO:0000256" key="5">
    <source>
        <dbReference type="ARBA" id="ARBA00023125"/>
    </source>
</evidence>